<evidence type="ECO:0000313" key="7">
    <source>
        <dbReference type="EMBL" id="RDB57523.1"/>
    </source>
</evidence>
<dbReference type="InterPro" id="IPR006363">
    <property type="entry name" value="Cbl_synth_CobJ/CibH_dom"/>
</dbReference>
<evidence type="ECO:0000256" key="1">
    <source>
        <dbReference type="ARBA" id="ARBA00004953"/>
    </source>
</evidence>
<evidence type="ECO:0000259" key="6">
    <source>
        <dbReference type="Pfam" id="PF00590"/>
    </source>
</evidence>
<evidence type="ECO:0000256" key="5">
    <source>
        <dbReference type="ARBA" id="ARBA00022691"/>
    </source>
</evidence>
<dbReference type="InterPro" id="IPR014777">
    <property type="entry name" value="4pyrrole_Mease_sub1"/>
</dbReference>
<dbReference type="Gene3D" id="3.30.950.10">
    <property type="entry name" value="Methyltransferase, Cobalt-precorrin-4 Transmethylase, Domain 2"/>
    <property type="match status" value="1"/>
</dbReference>
<dbReference type="Pfam" id="PF00590">
    <property type="entry name" value="TP_methylase"/>
    <property type="match status" value="1"/>
</dbReference>
<proteinExistence type="predicted"/>
<dbReference type="GO" id="GO:0009236">
    <property type="term" value="P:cobalamin biosynthetic process"/>
    <property type="evidence" value="ECO:0007669"/>
    <property type="project" value="UniProtKB-UniPathway"/>
</dbReference>
<keyword evidence="5" id="KW-0949">S-adenosyl-L-methionine</keyword>
<protein>
    <submittedName>
        <fullName evidence="7">Precorrin-3B C(17)-methyltransferase</fullName>
    </submittedName>
</protein>
<organism evidence="7 8">
    <name type="scientific">Senegalimassilia anaerobia</name>
    <dbReference type="NCBI Taxonomy" id="1473216"/>
    <lineage>
        <taxon>Bacteria</taxon>
        <taxon>Bacillati</taxon>
        <taxon>Actinomycetota</taxon>
        <taxon>Coriobacteriia</taxon>
        <taxon>Coriobacteriales</taxon>
        <taxon>Coriobacteriaceae</taxon>
        <taxon>Senegalimassilia</taxon>
    </lineage>
</organism>
<dbReference type="GO" id="GO:0008168">
    <property type="term" value="F:methyltransferase activity"/>
    <property type="evidence" value="ECO:0007669"/>
    <property type="project" value="UniProtKB-KW"/>
</dbReference>
<dbReference type="InterPro" id="IPR014776">
    <property type="entry name" value="4pyrrole_Mease_sub2"/>
</dbReference>
<comment type="pathway">
    <text evidence="1">Cofactor biosynthesis; adenosylcobalamin biosynthesis.</text>
</comment>
<evidence type="ECO:0000313" key="8">
    <source>
        <dbReference type="Proteomes" id="UP000253792"/>
    </source>
</evidence>
<dbReference type="PANTHER" id="PTHR47036">
    <property type="entry name" value="COBALT-FACTOR III C(17)-METHYLTRANSFERASE-RELATED"/>
    <property type="match status" value="1"/>
</dbReference>
<feature type="domain" description="Tetrapyrrole methylase" evidence="6">
    <location>
        <begin position="3"/>
        <end position="209"/>
    </location>
</feature>
<keyword evidence="8" id="KW-1185">Reference proteome</keyword>
<dbReference type="Gene3D" id="3.40.1010.10">
    <property type="entry name" value="Cobalt-precorrin-4 Transmethylase, Domain 1"/>
    <property type="match status" value="1"/>
</dbReference>
<evidence type="ECO:0000256" key="2">
    <source>
        <dbReference type="ARBA" id="ARBA00022573"/>
    </source>
</evidence>
<evidence type="ECO:0000256" key="3">
    <source>
        <dbReference type="ARBA" id="ARBA00022603"/>
    </source>
</evidence>
<keyword evidence="4 7" id="KW-0808">Transferase</keyword>
<dbReference type="InterPro" id="IPR000878">
    <property type="entry name" value="4pyrrol_Mease"/>
</dbReference>
<accession>A0A369LD11</accession>
<dbReference type="Proteomes" id="UP000253792">
    <property type="component" value="Unassembled WGS sequence"/>
</dbReference>
<gene>
    <name evidence="7" type="primary">cobJ</name>
    <name evidence="7" type="ORF">C1880_01520</name>
</gene>
<dbReference type="InterPro" id="IPR051810">
    <property type="entry name" value="Precorrin_MeTrfase"/>
</dbReference>
<dbReference type="SUPFAM" id="SSF53790">
    <property type="entry name" value="Tetrapyrrole methylase"/>
    <property type="match status" value="1"/>
</dbReference>
<comment type="caution">
    <text evidence="7">The sequence shown here is derived from an EMBL/GenBank/DDBJ whole genome shotgun (WGS) entry which is preliminary data.</text>
</comment>
<sequence>MGKLFVVGIGPGGPDGMTIAARRALEAADIVVGYTKYVELALAAVPDAAHLATPMMHEAERCRLALSRAQSGEAVALVCSGDAGVYGMASPVLELAEDYPDVDVEVIAGATAAQSGSAVLGAPLAHDFAVVSLSDLLTPWEVIERRLAAVASADFCICLYNPRSRKRADRLSRAAKIMLEWKAPDTLCGWVRNIGREGQQSGMCRLSELGEFDADMFTTVFVGNADTKRVGGRMVTPRGYREIPCER</sequence>
<reference evidence="7 8" key="1">
    <citation type="journal article" date="2018" name="Elife">
        <title>Discovery and characterization of a prevalent human gut bacterial enzyme sufficient for the inactivation of a family of plant toxins.</title>
        <authorList>
            <person name="Koppel N."/>
            <person name="Bisanz J.E."/>
            <person name="Pandelia M.E."/>
            <person name="Turnbaugh P.J."/>
            <person name="Balskus E.P."/>
        </authorList>
    </citation>
    <scope>NUCLEOTIDE SEQUENCE [LARGE SCALE GENOMIC DNA]</scope>
    <source>
        <strain evidence="8">anaerobia AP69FAA</strain>
    </source>
</reference>
<dbReference type="UniPathway" id="UPA00148"/>
<dbReference type="OrthoDB" id="9804789at2"/>
<evidence type="ECO:0000256" key="4">
    <source>
        <dbReference type="ARBA" id="ARBA00022679"/>
    </source>
</evidence>
<dbReference type="EMBL" id="PPTP01000001">
    <property type="protein sequence ID" value="RDB57523.1"/>
    <property type="molecule type" value="Genomic_DNA"/>
</dbReference>
<dbReference type="STRING" id="1034345.GCA_000236865_01319"/>
<dbReference type="RefSeq" id="WP_114620013.1">
    <property type="nucleotide sequence ID" value="NZ_PPTP01000001.1"/>
</dbReference>
<dbReference type="NCBIfam" id="TIGR01466">
    <property type="entry name" value="cobJ_cbiH"/>
    <property type="match status" value="1"/>
</dbReference>
<dbReference type="GO" id="GO:0032259">
    <property type="term" value="P:methylation"/>
    <property type="evidence" value="ECO:0007669"/>
    <property type="project" value="UniProtKB-KW"/>
</dbReference>
<keyword evidence="3 7" id="KW-0489">Methyltransferase</keyword>
<name>A0A369LD11_9ACTN</name>
<dbReference type="CDD" id="cd11646">
    <property type="entry name" value="Precorrin_3B_C17_MT"/>
    <property type="match status" value="1"/>
</dbReference>
<dbReference type="AlphaFoldDB" id="A0A369LD11"/>
<dbReference type="PANTHER" id="PTHR47036:SF1">
    <property type="entry name" value="COBALT-FACTOR III C(17)-METHYLTRANSFERASE-RELATED"/>
    <property type="match status" value="1"/>
</dbReference>
<keyword evidence="2" id="KW-0169">Cobalamin biosynthesis</keyword>
<dbReference type="InterPro" id="IPR035996">
    <property type="entry name" value="4pyrrol_Methylase_sf"/>
</dbReference>